<evidence type="ECO:0000256" key="1">
    <source>
        <dbReference type="SAM" id="MobiDB-lite"/>
    </source>
</evidence>
<dbReference type="VEuPathDB" id="VectorBase:ASIC002398"/>
<dbReference type="EMBL" id="KE524585">
    <property type="protein sequence ID" value="KFB35560.1"/>
    <property type="molecule type" value="Genomic_DNA"/>
</dbReference>
<organism evidence="2">
    <name type="scientific">Anopheles sinensis</name>
    <name type="common">Mosquito</name>
    <dbReference type="NCBI Taxonomy" id="74873"/>
    <lineage>
        <taxon>Eukaryota</taxon>
        <taxon>Metazoa</taxon>
        <taxon>Ecdysozoa</taxon>
        <taxon>Arthropoda</taxon>
        <taxon>Hexapoda</taxon>
        <taxon>Insecta</taxon>
        <taxon>Pterygota</taxon>
        <taxon>Neoptera</taxon>
        <taxon>Endopterygota</taxon>
        <taxon>Diptera</taxon>
        <taxon>Nematocera</taxon>
        <taxon>Culicoidea</taxon>
        <taxon>Culicidae</taxon>
        <taxon>Anophelinae</taxon>
        <taxon>Anopheles</taxon>
    </lineage>
</organism>
<reference evidence="3" key="2">
    <citation type="submission" date="2020-05" db="UniProtKB">
        <authorList>
            <consortium name="EnsemblMetazoa"/>
        </authorList>
    </citation>
    <scope>IDENTIFICATION</scope>
</reference>
<sequence length="81" mass="8682">MASHSGVTFGDSGPRQGSLRVRQTPTTPLDGCDLIQTPNVEVPSRRPESGYHSGSPHNPPFGIDIRSSRALRADESKNPSN</sequence>
<feature type="compositionally biased region" description="Basic and acidic residues" evidence="1">
    <location>
        <begin position="71"/>
        <end position="81"/>
    </location>
</feature>
<evidence type="ECO:0000313" key="4">
    <source>
        <dbReference type="Proteomes" id="UP000030765"/>
    </source>
</evidence>
<protein>
    <submittedName>
        <fullName evidence="2 3">Uncharacterized protein</fullName>
    </submittedName>
</protein>
<feature type="region of interest" description="Disordered" evidence="1">
    <location>
        <begin position="1"/>
        <end position="81"/>
    </location>
</feature>
<proteinExistence type="predicted"/>
<accession>A0A084VC66</accession>
<evidence type="ECO:0000313" key="3">
    <source>
        <dbReference type="EnsemblMetazoa" id="ASIC002398-PA"/>
    </source>
</evidence>
<name>A0A084VC66_ANOSI</name>
<dbReference type="AlphaFoldDB" id="A0A084VC66"/>
<keyword evidence="4" id="KW-1185">Reference proteome</keyword>
<dbReference type="EMBL" id="ATLV01010516">
    <property type="status" value="NOT_ANNOTATED_CDS"/>
    <property type="molecule type" value="Genomic_DNA"/>
</dbReference>
<reference evidence="2 4" key="1">
    <citation type="journal article" date="2014" name="BMC Genomics">
        <title>Genome sequence of Anopheles sinensis provides insight into genetics basis of mosquito competence for malaria parasites.</title>
        <authorList>
            <person name="Zhou D."/>
            <person name="Zhang D."/>
            <person name="Ding G."/>
            <person name="Shi L."/>
            <person name="Hou Q."/>
            <person name="Ye Y."/>
            <person name="Xu Y."/>
            <person name="Zhou H."/>
            <person name="Xiong C."/>
            <person name="Li S."/>
            <person name="Yu J."/>
            <person name="Hong S."/>
            <person name="Yu X."/>
            <person name="Zou P."/>
            <person name="Chen C."/>
            <person name="Chang X."/>
            <person name="Wang W."/>
            <person name="Lv Y."/>
            <person name="Sun Y."/>
            <person name="Ma L."/>
            <person name="Shen B."/>
            <person name="Zhu C."/>
        </authorList>
    </citation>
    <scope>NUCLEOTIDE SEQUENCE [LARGE SCALE GENOMIC DNA]</scope>
</reference>
<dbReference type="EnsemblMetazoa" id="ASIC002398-RA">
    <property type="protein sequence ID" value="ASIC002398-PA"/>
    <property type="gene ID" value="ASIC002398"/>
</dbReference>
<gene>
    <name evidence="2" type="ORF">ZHAS_00002398</name>
</gene>
<dbReference type="Proteomes" id="UP000030765">
    <property type="component" value="Unassembled WGS sequence"/>
</dbReference>
<evidence type="ECO:0000313" key="2">
    <source>
        <dbReference type="EMBL" id="KFB35560.1"/>
    </source>
</evidence>